<evidence type="ECO:0000313" key="2">
    <source>
        <dbReference type="Proteomes" id="UP000591131"/>
    </source>
</evidence>
<dbReference type="EMBL" id="JAAPAO010000101">
    <property type="protein sequence ID" value="KAF4672713.1"/>
    <property type="molecule type" value="Genomic_DNA"/>
</dbReference>
<sequence>MFQLPPHVEALRCMAIERLWDGDHRREVMPHLMELIMGYCQKPTISLDCPREQILTDKSWTSSPFIFNDNGILYGVGREQDNKLTLQSIRLGMYSAQLAFKSVLCSDADNEEWKCYYDNSNRMLFILYNHGAALMKYNMETNKLEASIKIPFLDSCGPQVQSILVIDDNLYVCTTERGFNGRLTCSTFVLFFIKLTKPDQVRLVFDGVMEAYSPVRLAIVSGQPRAIRLYYREGEFWRRVKVEMVREDNPALFTQQCDEEFDSRKIEGSIIQPVGLDMLLLVHGGKFEFRDPTSFIKMGELHQCGISWKESLVFDRWTISFINGSVGGYPCTKCYHPYIG</sequence>
<proteinExistence type="predicted"/>
<dbReference type="AlphaFoldDB" id="A0A7J6MMA8"/>
<dbReference type="OrthoDB" id="424714at2759"/>
<reference evidence="1 2" key="1">
    <citation type="submission" date="2020-04" db="EMBL/GenBank/DDBJ databases">
        <title>Perkinsus chesapeaki whole genome sequence.</title>
        <authorList>
            <person name="Bogema D.R."/>
        </authorList>
    </citation>
    <scope>NUCLEOTIDE SEQUENCE [LARGE SCALE GENOMIC DNA]</scope>
    <source>
        <strain evidence="1">ATCC PRA-425</strain>
    </source>
</reference>
<gene>
    <name evidence="1" type="ORF">FOL47_000192</name>
</gene>
<protein>
    <submittedName>
        <fullName evidence="1">Uncharacterized protein</fullName>
    </submittedName>
</protein>
<name>A0A7J6MMA8_PERCH</name>
<organism evidence="1 2">
    <name type="scientific">Perkinsus chesapeaki</name>
    <name type="common">Clam parasite</name>
    <name type="synonym">Perkinsus andrewsi</name>
    <dbReference type="NCBI Taxonomy" id="330153"/>
    <lineage>
        <taxon>Eukaryota</taxon>
        <taxon>Sar</taxon>
        <taxon>Alveolata</taxon>
        <taxon>Perkinsozoa</taxon>
        <taxon>Perkinsea</taxon>
        <taxon>Perkinsida</taxon>
        <taxon>Perkinsidae</taxon>
        <taxon>Perkinsus</taxon>
    </lineage>
</organism>
<keyword evidence="2" id="KW-1185">Reference proteome</keyword>
<comment type="caution">
    <text evidence="1">The sequence shown here is derived from an EMBL/GenBank/DDBJ whole genome shotgun (WGS) entry which is preliminary data.</text>
</comment>
<dbReference type="Proteomes" id="UP000591131">
    <property type="component" value="Unassembled WGS sequence"/>
</dbReference>
<evidence type="ECO:0000313" key="1">
    <source>
        <dbReference type="EMBL" id="KAF4672713.1"/>
    </source>
</evidence>
<accession>A0A7J6MMA8</accession>